<organism evidence="2 3">
    <name type="scientific">Amphiplicatus metriothermophilus</name>
    <dbReference type="NCBI Taxonomy" id="1519374"/>
    <lineage>
        <taxon>Bacteria</taxon>
        <taxon>Pseudomonadati</taxon>
        <taxon>Pseudomonadota</taxon>
        <taxon>Alphaproteobacteria</taxon>
        <taxon>Parvularculales</taxon>
        <taxon>Parvularculaceae</taxon>
        <taxon>Amphiplicatus</taxon>
    </lineage>
</organism>
<dbReference type="GO" id="GO:0016757">
    <property type="term" value="F:glycosyltransferase activity"/>
    <property type="evidence" value="ECO:0007669"/>
    <property type="project" value="TreeGrafter"/>
</dbReference>
<dbReference type="PANTHER" id="PTHR45947">
    <property type="entry name" value="SULFOQUINOVOSYL TRANSFERASE SQD2"/>
    <property type="match status" value="1"/>
</dbReference>
<feature type="domain" description="Glycosyltransferase subfamily 4-like N-terminal" evidence="1">
    <location>
        <begin position="111"/>
        <end position="215"/>
    </location>
</feature>
<dbReference type="InterPro" id="IPR050194">
    <property type="entry name" value="Glycosyltransferase_grp1"/>
</dbReference>
<sequence length="418" mass="44954">MIRGERMRVAYLVNQYPAVSHSFIRREIQALERQGVEIARFAVRPSRDGIVAKEDEDEAARTRYIIGAGAGAIIASVARAAARAPARSLAALAGALRLGWRSETGLLRHVVYYIEALALADWLRRERLGHVHAHFGTNSATVAMLAARIADVGFSMTVHGPEEFDKPGLIGLAAKIEAAAFVVAVSHYGASQLRRLVPPALWERIRIVRCGVEKDFFETPAREAARASNDVPVFVSVGRLCEQKGQLTLVEAAALLKREGRAFRIRLVGDGPMRADIEAAAEAQGVADRIEFAGWKTPAEVRAEIESARVFVLPSYAEGLPVSIMEAFSLARPAIATYVAGIPELVRAGENGWLAPAGDAEALASAMRAALDMSETALVAMGQAGKERARAFHDIDVEAGKLKAHFAAALGQRGEKAP</sequence>
<dbReference type="AlphaFoldDB" id="A0A239PKI9"/>
<evidence type="ECO:0000313" key="2">
    <source>
        <dbReference type="EMBL" id="SNT67819.1"/>
    </source>
</evidence>
<dbReference type="Pfam" id="PF13692">
    <property type="entry name" value="Glyco_trans_1_4"/>
    <property type="match status" value="1"/>
</dbReference>
<dbReference type="Gene3D" id="3.40.50.2000">
    <property type="entry name" value="Glycogen Phosphorylase B"/>
    <property type="match status" value="2"/>
</dbReference>
<dbReference type="SUPFAM" id="SSF53756">
    <property type="entry name" value="UDP-Glycosyltransferase/glycogen phosphorylase"/>
    <property type="match status" value="1"/>
</dbReference>
<accession>A0A239PKI9</accession>
<name>A0A239PKI9_9PROT</name>
<reference evidence="2 3" key="1">
    <citation type="submission" date="2017-07" db="EMBL/GenBank/DDBJ databases">
        <authorList>
            <person name="Sun Z.S."/>
            <person name="Albrecht U."/>
            <person name="Echele G."/>
            <person name="Lee C.C."/>
        </authorList>
    </citation>
    <scope>NUCLEOTIDE SEQUENCE [LARGE SCALE GENOMIC DNA]</scope>
    <source>
        <strain evidence="2 3">CGMCC 1.12710</strain>
    </source>
</reference>
<dbReference type="RefSeq" id="WP_221401099.1">
    <property type="nucleotide sequence ID" value="NZ_JACIJT010000001.1"/>
</dbReference>
<evidence type="ECO:0000259" key="1">
    <source>
        <dbReference type="Pfam" id="PF13439"/>
    </source>
</evidence>
<dbReference type="EMBL" id="FZQA01000001">
    <property type="protein sequence ID" value="SNT67819.1"/>
    <property type="molecule type" value="Genomic_DNA"/>
</dbReference>
<dbReference type="Proteomes" id="UP000198346">
    <property type="component" value="Unassembled WGS sequence"/>
</dbReference>
<evidence type="ECO:0000313" key="3">
    <source>
        <dbReference type="Proteomes" id="UP000198346"/>
    </source>
</evidence>
<dbReference type="InterPro" id="IPR028098">
    <property type="entry name" value="Glyco_trans_4-like_N"/>
</dbReference>
<protein>
    <submittedName>
        <fullName evidence="2">Glycosyltransferase involved in cell wall bisynthesis</fullName>
    </submittedName>
</protein>
<dbReference type="Pfam" id="PF13439">
    <property type="entry name" value="Glyco_transf_4"/>
    <property type="match status" value="1"/>
</dbReference>
<dbReference type="PANTHER" id="PTHR45947:SF15">
    <property type="entry name" value="TEICHURONIC ACID BIOSYNTHESIS GLYCOSYLTRANSFERASE TUAC-RELATED"/>
    <property type="match status" value="1"/>
</dbReference>
<keyword evidence="3" id="KW-1185">Reference proteome</keyword>
<keyword evidence="2" id="KW-0808">Transferase</keyword>
<proteinExistence type="predicted"/>
<gene>
    <name evidence="2" type="ORF">SAMN06297382_0312</name>
</gene>